<sequence length="320" mass="33227">MTIDSDRTLVAEPPVADPVPAAVPELAATPPLLLPPPVDSPDAPPRRRFGALPSLVSRPGLVLAVLVVTLAVAWCFVPGLFTWKDPYLPDSTAILVGPSAEHLFGTDRLGRDIYSRTVHGAVITLSATLLAVAIAFVIGTALGAIAGFVGGAVELVIMRVVDVLLSVPGLLLTMVVVSALGYGTINVAIAVGVSAVANFARVMRAEVLRVVQADYIEAAASIGTPRLTILTHHVLPNSLSSVVSLVPLQFGASILAIAALGFLGFGAPPPEPEWGLLVSEGRDLLAVAPWIALLPGFVILAVVLSSNRISRELQRDGGIR</sequence>
<dbReference type="PANTHER" id="PTHR43386">
    <property type="entry name" value="OLIGOPEPTIDE TRANSPORT SYSTEM PERMEASE PROTEIN APPC"/>
    <property type="match status" value="1"/>
</dbReference>
<dbReference type="InterPro" id="IPR050366">
    <property type="entry name" value="BP-dependent_transpt_permease"/>
</dbReference>
<evidence type="ECO:0000313" key="9">
    <source>
        <dbReference type="EMBL" id="SED57984.1"/>
    </source>
</evidence>
<dbReference type="InterPro" id="IPR000515">
    <property type="entry name" value="MetI-like"/>
</dbReference>
<keyword evidence="3" id="KW-1003">Cell membrane</keyword>
<evidence type="ECO:0000313" key="10">
    <source>
        <dbReference type="Proteomes" id="UP000183561"/>
    </source>
</evidence>
<keyword evidence="5 7" id="KW-1133">Transmembrane helix</keyword>
<dbReference type="EMBL" id="FNSV01000005">
    <property type="protein sequence ID" value="SED57984.1"/>
    <property type="molecule type" value="Genomic_DNA"/>
</dbReference>
<dbReference type="OrthoDB" id="9812701at2"/>
<dbReference type="RefSeq" id="WP_083395856.1">
    <property type="nucleotide sequence ID" value="NZ_FNSV01000005.1"/>
</dbReference>
<dbReference type="PANTHER" id="PTHR43386:SF1">
    <property type="entry name" value="D,D-DIPEPTIDE TRANSPORT SYSTEM PERMEASE PROTEIN DDPC-RELATED"/>
    <property type="match status" value="1"/>
</dbReference>
<evidence type="ECO:0000256" key="6">
    <source>
        <dbReference type="ARBA" id="ARBA00023136"/>
    </source>
</evidence>
<evidence type="ECO:0000256" key="5">
    <source>
        <dbReference type="ARBA" id="ARBA00022989"/>
    </source>
</evidence>
<comment type="similarity">
    <text evidence="7">Belongs to the binding-protein-dependent transport system permease family.</text>
</comment>
<evidence type="ECO:0000256" key="1">
    <source>
        <dbReference type="ARBA" id="ARBA00004651"/>
    </source>
</evidence>
<keyword evidence="4 7" id="KW-0812">Transmembrane</keyword>
<dbReference type="PROSITE" id="PS50928">
    <property type="entry name" value="ABC_TM1"/>
    <property type="match status" value="1"/>
</dbReference>
<dbReference type="GO" id="GO:0055085">
    <property type="term" value="P:transmembrane transport"/>
    <property type="evidence" value="ECO:0007669"/>
    <property type="project" value="InterPro"/>
</dbReference>
<dbReference type="InterPro" id="IPR035906">
    <property type="entry name" value="MetI-like_sf"/>
</dbReference>
<organism evidence="9 10">
    <name type="scientific">Rhodococcus koreensis</name>
    <dbReference type="NCBI Taxonomy" id="99653"/>
    <lineage>
        <taxon>Bacteria</taxon>
        <taxon>Bacillati</taxon>
        <taxon>Actinomycetota</taxon>
        <taxon>Actinomycetes</taxon>
        <taxon>Mycobacteriales</taxon>
        <taxon>Nocardiaceae</taxon>
        <taxon>Rhodococcus</taxon>
    </lineage>
</organism>
<evidence type="ECO:0000256" key="2">
    <source>
        <dbReference type="ARBA" id="ARBA00022448"/>
    </source>
</evidence>
<dbReference type="Proteomes" id="UP000183561">
    <property type="component" value="Unassembled WGS sequence"/>
</dbReference>
<feature type="transmembrane region" description="Helical" evidence="7">
    <location>
        <begin position="121"/>
        <end position="149"/>
    </location>
</feature>
<keyword evidence="10" id="KW-1185">Reference proteome</keyword>
<evidence type="ECO:0000256" key="7">
    <source>
        <dbReference type="RuleBase" id="RU363032"/>
    </source>
</evidence>
<dbReference type="SUPFAM" id="SSF161098">
    <property type="entry name" value="MetI-like"/>
    <property type="match status" value="1"/>
</dbReference>
<keyword evidence="6 7" id="KW-0472">Membrane</keyword>
<feature type="domain" description="ABC transmembrane type-1" evidence="8">
    <location>
        <begin position="121"/>
        <end position="310"/>
    </location>
</feature>
<feature type="transmembrane region" description="Helical" evidence="7">
    <location>
        <begin position="287"/>
        <end position="305"/>
    </location>
</feature>
<evidence type="ECO:0000256" key="4">
    <source>
        <dbReference type="ARBA" id="ARBA00022692"/>
    </source>
</evidence>
<dbReference type="Pfam" id="PF00528">
    <property type="entry name" value="BPD_transp_1"/>
    <property type="match status" value="1"/>
</dbReference>
<evidence type="ECO:0000259" key="8">
    <source>
        <dbReference type="PROSITE" id="PS50928"/>
    </source>
</evidence>
<dbReference type="CDD" id="cd06261">
    <property type="entry name" value="TM_PBP2"/>
    <property type="match status" value="1"/>
</dbReference>
<gene>
    <name evidence="9" type="ORF">SAMN04490239_8855</name>
</gene>
<evidence type="ECO:0000256" key="3">
    <source>
        <dbReference type="ARBA" id="ARBA00022475"/>
    </source>
</evidence>
<keyword evidence="2 7" id="KW-0813">Transport</keyword>
<reference evidence="10" key="1">
    <citation type="submission" date="2016-10" db="EMBL/GenBank/DDBJ databases">
        <authorList>
            <person name="Varghese N."/>
            <person name="Submissions S."/>
        </authorList>
    </citation>
    <scope>NUCLEOTIDE SEQUENCE [LARGE SCALE GENOMIC DNA]</scope>
    <source>
        <strain evidence="10">DSM 44498</strain>
    </source>
</reference>
<feature type="transmembrane region" description="Helical" evidence="7">
    <location>
        <begin position="61"/>
        <end position="81"/>
    </location>
</feature>
<comment type="subcellular location">
    <subcellularLocation>
        <location evidence="1 7">Cell membrane</location>
        <topology evidence="1 7">Multi-pass membrane protein</topology>
    </subcellularLocation>
</comment>
<name>A0A1H5BV58_9NOCA</name>
<feature type="transmembrane region" description="Helical" evidence="7">
    <location>
        <begin position="242"/>
        <end position="267"/>
    </location>
</feature>
<dbReference type="Gene3D" id="1.10.3720.10">
    <property type="entry name" value="MetI-like"/>
    <property type="match status" value="1"/>
</dbReference>
<protein>
    <submittedName>
        <fullName evidence="9">Peptide/nickel transport system permease protein</fullName>
    </submittedName>
</protein>
<dbReference type="AlphaFoldDB" id="A0A1H5BV58"/>
<proteinExistence type="inferred from homology"/>
<accession>A0A1H5BV58</accession>
<feature type="transmembrane region" description="Helical" evidence="7">
    <location>
        <begin position="169"/>
        <end position="199"/>
    </location>
</feature>
<dbReference type="GO" id="GO:0005886">
    <property type="term" value="C:plasma membrane"/>
    <property type="evidence" value="ECO:0007669"/>
    <property type="project" value="UniProtKB-SubCell"/>
</dbReference>